<comment type="caution">
    <text evidence="2">The sequence shown here is derived from an EMBL/GenBank/DDBJ whole genome shotgun (WGS) entry which is preliminary data.</text>
</comment>
<name>A0AAD7GLD3_MYCRO</name>
<sequence>MSVVIHSRVACTSTRVPCTSTRVPCTSTRVPCTSTRVPCASNRVPCLILASVQAPHPAHVYASLPLPASRFRSHPSRLKALARRAAAPEPSRGQRNPKAD</sequence>
<reference evidence="2" key="1">
    <citation type="submission" date="2023-03" db="EMBL/GenBank/DDBJ databases">
        <title>Massive genome expansion in bonnet fungi (Mycena s.s.) driven by repeated elements and novel gene families across ecological guilds.</title>
        <authorList>
            <consortium name="Lawrence Berkeley National Laboratory"/>
            <person name="Harder C.B."/>
            <person name="Miyauchi S."/>
            <person name="Viragh M."/>
            <person name="Kuo A."/>
            <person name="Thoen E."/>
            <person name="Andreopoulos B."/>
            <person name="Lu D."/>
            <person name="Skrede I."/>
            <person name="Drula E."/>
            <person name="Henrissat B."/>
            <person name="Morin E."/>
            <person name="Kohler A."/>
            <person name="Barry K."/>
            <person name="LaButti K."/>
            <person name="Morin E."/>
            <person name="Salamov A."/>
            <person name="Lipzen A."/>
            <person name="Mereny Z."/>
            <person name="Hegedus B."/>
            <person name="Baldrian P."/>
            <person name="Stursova M."/>
            <person name="Weitz H."/>
            <person name="Taylor A."/>
            <person name="Grigoriev I.V."/>
            <person name="Nagy L.G."/>
            <person name="Martin F."/>
            <person name="Kauserud H."/>
        </authorList>
    </citation>
    <scope>NUCLEOTIDE SEQUENCE</scope>
    <source>
        <strain evidence="2">CBHHK067</strain>
    </source>
</reference>
<organism evidence="2 3">
    <name type="scientific">Mycena rosella</name>
    <name type="common">Pink bonnet</name>
    <name type="synonym">Agaricus rosellus</name>
    <dbReference type="NCBI Taxonomy" id="1033263"/>
    <lineage>
        <taxon>Eukaryota</taxon>
        <taxon>Fungi</taxon>
        <taxon>Dikarya</taxon>
        <taxon>Basidiomycota</taxon>
        <taxon>Agaricomycotina</taxon>
        <taxon>Agaricomycetes</taxon>
        <taxon>Agaricomycetidae</taxon>
        <taxon>Agaricales</taxon>
        <taxon>Marasmiineae</taxon>
        <taxon>Mycenaceae</taxon>
        <taxon>Mycena</taxon>
    </lineage>
</organism>
<dbReference type="Proteomes" id="UP001221757">
    <property type="component" value="Unassembled WGS sequence"/>
</dbReference>
<gene>
    <name evidence="2" type="ORF">B0H17DRAFT_460721</name>
</gene>
<dbReference type="EMBL" id="JARKIE010000041">
    <property type="protein sequence ID" value="KAJ7694549.1"/>
    <property type="molecule type" value="Genomic_DNA"/>
</dbReference>
<dbReference type="AlphaFoldDB" id="A0AAD7GLD3"/>
<keyword evidence="3" id="KW-1185">Reference proteome</keyword>
<evidence type="ECO:0000256" key="1">
    <source>
        <dbReference type="SAM" id="MobiDB-lite"/>
    </source>
</evidence>
<evidence type="ECO:0000313" key="2">
    <source>
        <dbReference type="EMBL" id="KAJ7694549.1"/>
    </source>
</evidence>
<protein>
    <submittedName>
        <fullName evidence="2">Uncharacterized protein</fullName>
    </submittedName>
</protein>
<proteinExistence type="predicted"/>
<evidence type="ECO:0000313" key="3">
    <source>
        <dbReference type="Proteomes" id="UP001221757"/>
    </source>
</evidence>
<feature type="region of interest" description="Disordered" evidence="1">
    <location>
        <begin position="76"/>
        <end position="100"/>
    </location>
</feature>
<accession>A0AAD7GLD3</accession>